<evidence type="ECO:0008006" key="4">
    <source>
        <dbReference type="Google" id="ProtNLM"/>
    </source>
</evidence>
<comment type="caution">
    <text evidence="2">The sequence shown here is derived from an EMBL/GenBank/DDBJ whole genome shotgun (WGS) entry which is preliminary data.</text>
</comment>
<keyword evidence="1" id="KW-0732">Signal</keyword>
<keyword evidence="3" id="KW-1185">Reference proteome</keyword>
<evidence type="ECO:0000313" key="2">
    <source>
        <dbReference type="EMBL" id="KWZ43339.1"/>
    </source>
</evidence>
<name>A0ABR5TEC2_9BURK</name>
<reference evidence="2 3" key="1">
    <citation type="submission" date="2015-11" db="EMBL/GenBank/DDBJ databases">
        <authorList>
            <person name="Sahl J."/>
            <person name="Wagner D."/>
            <person name="Keim P."/>
        </authorList>
    </citation>
    <scope>NUCLEOTIDE SEQUENCE [LARGE SCALE GENOMIC DNA]</scope>
    <source>
        <strain evidence="2 3">BDU18</strain>
    </source>
</reference>
<dbReference type="RefSeq" id="WP_038751363.1">
    <property type="nucleotide sequence ID" value="NZ_CP013424.1"/>
</dbReference>
<evidence type="ECO:0000256" key="1">
    <source>
        <dbReference type="SAM" id="SignalP"/>
    </source>
</evidence>
<feature type="chain" id="PRO_5046933603" description="Lipoprotein" evidence="1">
    <location>
        <begin position="23"/>
        <end position="164"/>
    </location>
</feature>
<sequence>MRRIFRSSALCVVLSLCVAQTAAMSRGALLLDIKEVDGKPAACIPANDEEFENVVQLDFIGVSRSMGPTTPGINYWEVQVPTSAKPVYLKRGECIVYGQYIEGARVDTPPKPLDAGKTYYFAIIPRGEAPGPVYGAGFCVLKRTGGGTQIVQPTKDNDPCPHRR</sequence>
<evidence type="ECO:0000313" key="3">
    <source>
        <dbReference type="Proteomes" id="UP000070255"/>
    </source>
</evidence>
<feature type="signal peptide" evidence="1">
    <location>
        <begin position="1"/>
        <end position="22"/>
    </location>
</feature>
<proteinExistence type="predicted"/>
<dbReference type="Proteomes" id="UP000070255">
    <property type="component" value="Unassembled WGS sequence"/>
</dbReference>
<organism evidence="2 3">
    <name type="scientific">Burkholderia savannae</name>
    <dbReference type="NCBI Taxonomy" id="1637837"/>
    <lineage>
        <taxon>Bacteria</taxon>
        <taxon>Pseudomonadati</taxon>
        <taxon>Pseudomonadota</taxon>
        <taxon>Betaproteobacteria</taxon>
        <taxon>Burkholderiales</taxon>
        <taxon>Burkholderiaceae</taxon>
        <taxon>Burkholderia</taxon>
        <taxon>pseudomallei group</taxon>
    </lineage>
</organism>
<gene>
    <name evidence="2" type="ORF">WS72_11030</name>
</gene>
<protein>
    <recommendedName>
        <fullName evidence="4">Lipoprotein</fullName>
    </recommendedName>
</protein>
<dbReference type="EMBL" id="LNJQ01000001">
    <property type="protein sequence ID" value="KWZ43339.1"/>
    <property type="molecule type" value="Genomic_DNA"/>
</dbReference>
<accession>A0ABR5TEC2</accession>